<feature type="chain" id="PRO_5016928788" evidence="1">
    <location>
        <begin position="22"/>
        <end position="42"/>
    </location>
</feature>
<dbReference type="PROSITE" id="PS51257">
    <property type="entry name" value="PROKAR_LIPOPROTEIN"/>
    <property type="match status" value="1"/>
</dbReference>
<organism evidence="2 3">
    <name type="scientific">Mycolicibacterium fortuitum</name>
    <name type="common">Mycobacterium fortuitum</name>
    <dbReference type="NCBI Taxonomy" id="1766"/>
    <lineage>
        <taxon>Bacteria</taxon>
        <taxon>Bacillati</taxon>
        <taxon>Actinomycetota</taxon>
        <taxon>Actinomycetes</taxon>
        <taxon>Mycobacteriales</taxon>
        <taxon>Mycobacteriaceae</taxon>
        <taxon>Mycolicibacterium</taxon>
    </lineage>
</organism>
<evidence type="ECO:0000313" key="3">
    <source>
        <dbReference type="Proteomes" id="UP000255389"/>
    </source>
</evidence>
<keyword evidence="1" id="KW-0732">Signal</keyword>
<gene>
    <name evidence="2" type="ORF">NCTC1542_02498</name>
</gene>
<name>A0A378UU35_MYCFO</name>
<dbReference type="Proteomes" id="UP000255389">
    <property type="component" value="Unassembled WGS sequence"/>
</dbReference>
<accession>A0A378UU35</accession>
<dbReference type="EMBL" id="UGQY01000002">
    <property type="protein sequence ID" value="STZ87727.1"/>
    <property type="molecule type" value="Genomic_DNA"/>
</dbReference>
<protein>
    <submittedName>
        <fullName evidence="2">Uncharacterized protein</fullName>
    </submittedName>
</protein>
<proteinExistence type="predicted"/>
<evidence type="ECO:0000313" key="2">
    <source>
        <dbReference type="EMBL" id="STZ87727.1"/>
    </source>
</evidence>
<feature type="signal peptide" evidence="1">
    <location>
        <begin position="1"/>
        <end position="21"/>
    </location>
</feature>
<dbReference type="AlphaFoldDB" id="A0A378UU35"/>
<sequence length="42" mass="4615">MLYRILAAGLLVLAGCAPARAAASFEFLGQRQIAPPRRWMAR</sequence>
<evidence type="ECO:0000256" key="1">
    <source>
        <dbReference type="SAM" id="SignalP"/>
    </source>
</evidence>
<reference evidence="2 3" key="1">
    <citation type="submission" date="2018-06" db="EMBL/GenBank/DDBJ databases">
        <authorList>
            <consortium name="Pathogen Informatics"/>
            <person name="Doyle S."/>
        </authorList>
    </citation>
    <scope>NUCLEOTIDE SEQUENCE [LARGE SCALE GENOMIC DNA]</scope>
    <source>
        <strain evidence="2 3">NCTC1542</strain>
    </source>
</reference>